<feature type="domain" description="Isopenicillin N synthase-like Fe(2+) 2OG dioxygenase" evidence="5">
    <location>
        <begin position="35"/>
        <end position="81"/>
    </location>
</feature>
<dbReference type="Pfam" id="PF03171">
    <property type="entry name" value="2OG-FeII_Oxy"/>
    <property type="match status" value="1"/>
</dbReference>
<evidence type="ECO:0000259" key="5">
    <source>
        <dbReference type="Pfam" id="PF03171"/>
    </source>
</evidence>
<keyword evidence="7" id="KW-1185">Reference proteome</keyword>
<dbReference type="PANTHER" id="PTHR10209:SF714">
    <property type="entry name" value="1-AMINOCYCLOPROPANE-1-CARBOXYLATE OXIDASE HOMOLOG 11-RELATED"/>
    <property type="match status" value="1"/>
</dbReference>
<evidence type="ECO:0000313" key="7">
    <source>
        <dbReference type="Proteomes" id="UP000436088"/>
    </source>
</evidence>
<dbReference type="GO" id="GO:0016491">
    <property type="term" value="F:oxidoreductase activity"/>
    <property type="evidence" value="ECO:0007669"/>
    <property type="project" value="UniProtKB-KW"/>
</dbReference>
<evidence type="ECO:0000313" key="6">
    <source>
        <dbReference type="EMBL" id="KAE8706574.1"/>
    </source>
</evidence>
<reference evidence="6" key="1">
    <citation type="submission" date="2019-09" db="EMBL/GenBank/DDBJ databases">
        <title>Draft genome information of white flower Hibiscus syriacus.</title>
        <authorList>
            <person name="Kim Y.-M."/>
        </authorList>
    </citation>
    <scope>NUCLEOTIDE SEQUENCE [LARGE SCALE GENOMIC DNA]</scope>
    <source>
        <strain evidence="6">YM2019G1</strain>
    </source>
</reference>
<dbReference type="GO" id="GO:0046872">
    <property type="term" value="F:metal ion binding"/>
    <property type="evidence" value="ECO:0007669"/>
    <property type="project" value="UniProtKB-KW"/>
</dbReference>
<dbReference type="AlphaFoldDB" id="A0A6A3APK2"/>
<accession>A0A6A3APK2</accession>
<proteinExistence type="inferred from homology"/>
<dbReference type="SUPFAM" id="SSF51197">
    <property type="entry name" value="Clavaminate synthase-like"/>
    <property type="match status" value="1"/>
</dbReference>
<dbReference type="PANTHER" id="PTHR10209">
    <property type="entry name" value="OXIDOREDUCTASE, 2OG-FE II OXYGENASE FAMILY PROTEIN"/>
    <property type="match status" value="1"/>
</dbReference>
<keyword evidence="4" id="KW-0408">Iron</keyword>
<keyword evidence="3" id="KW-0560">Oxidoreductase</keyword>
<dbReference type="InterPro" id="IPR044861">
    <property type="entry name" value="IPNS-like_FE2OG_OXY"/>
</dbReference>
<sequence>MKHIVQLKDTLSELISEVLGLRRHYLASIKCMERALIQCHYHPPCPQPELTLGTSTHTDASFLTILLENNIDRLQVLHQDQCCAAKVASMESAGRMKKLGILVIPESTSPLTPSLLSKKAFISSAINPGIFGTDLLSDSSSDSWNNREEC</sequence>
<dbReference type="EMBL" id="VEPZ02000969">
    <property type="protein sequence ID" value="KAE8706574.1"/>
    <property type="molecule type" value="Genomic_DNA"/>
</dbReference>
<comment type="similarity">
    <text evidence="1">Belongs to the iron/ascorbate-dependent oxidoreductase family.</text>
</comment>
<evidence type="ECO:0000256" key="4">
    <source>
        <dbReference type="ARBA" id="ARBA00023004"/>
    </source>
</evidence>
<gene>
    <name evidence="6" type="ORF">F3Y22_tig00110392pilonHSYRG00218</name>
</gene>
<dbReference type="InterPro" id="IPR027443">
    <property type="entry name" value="IPNS-like_sf"/>
</dbReference>
<comment type="caution">
    <text evidence="6">The sequence shown here is derived from an EMBL/GenBank/DDBJ whole genome shotgun (WGS) entry which is preliminary data.</text>
</comment>
<protein>
    <recommendedName>
        <fullName evidence="5">Isopenicillin N synthase-like Fe(2+) 2OG dioxygenase domain-containing protein</fullName>
    </recommendedName>
</protein>
<dbReference type="Gene3D" id="2.60.120.330">
    <property type="entry name" value="B-lactam Antibiotic, Isopenicillin N Synthase, Chain"/>
    <property type="match status" value="1"/>
</dbReference>
<organism evidence="6 7">
    <name type="scientific">Hibiscus syriacus</name>
    <name type="common">Rose of Sharon</name>
    <dbReference type="NCBI Taxonomy" id="106335"/>
    <lineage>
        <taxon>Eukaryota</taxon>
        <taxon>Viridiplantae</taxon>
        <taxon>Streptophyta</taxon>
        <taxon>Embryophyta</taxon>
        <taxon>Tracheophyta</taxon>
        <taxon>Spermatophyta</taxon>
        <taxon>Magnoliopsida</taxon>
        <taxon>eudicotyledons</taxon>
        <taxon>Gunneridae</taxon>
        <taxon>Pentapetalae</taxon>
        <taxon>rosids</taxon>
        <taxon>malvids</taxon>
        <taxon>Malvales</taxon>
        <taxon>Malvaceae</taxon>
        <taxon>Malvoideae</taxon>
        <taxon>Hibiscus</taxon>
    </lineage>
</organism>
<dbReference type="Proteomes" id="UP000436088">
    <property type="component" value="Unassembled WGS sequence"/>
</dbReference>
<evidence type="ECO:0000256" key="3">
    <source>
        <dbReference type="ARBA" id="ARBA00023002"/>
    </source>
</evidence>
<keyword evidence="2" id="KW-0479">Metal-binding</keyword>
<evidence type="ECO:0000256" key="2">
    <source>
        <dbReference type="ARBA" id="ARBA00022723"/>
    </source>
</evidence>
<evidence type="ECO:0000256" key="1">
    <source>
        <dbReference type="ARBA" id="ARBA00008056"/>
    </source>
</evidence>
<name>A0A6A3APK2_HIBSY</name>